<dbReference type="EMBL" id="JAGEUA010000004">
    <property type="protein sequence ID" value="KAL0985647.1"/>
    <property type="molecule type" value="Genomic_DNA"/>
</dbReference>
<dbReference type="PROSITE" id="PS50157">
    <property type="entry name" value="ZINC_FINGER_C2H2_2"/>
    <property type="match status" value="1"/>
</dbReference>
<feature type="region of interest" description="Disordered" evidence="2">
    <location>
        <begin position="69"/>
        <end position="99"/>
    </location>
</feature>
<dbReference type="InterPro" id="IPR013087">
    <property type="entry name" value="Znf_C2H2_type"/>
</dbReference>
<keyword evidence="1" id="KW-0862">Zinc</keyword>
<organism evidence="4 5">
    <name type="scientific">Umbra pygmaea</name>
    <name type="common">Eastern mudminnow</name>
    <dbReference type="NCBI Taxonomy" id="75934"/>
    <lineage>
        <taxon>Eukaryota</taxon>
        <taxon>Metazoa</taxon>
        <taxon>Chordata</taxon>
        <taxon>Craniata</taxon>
        <taxon>Vertebrata</taxon>
        <taxon>Euteleostomi</taxon>
        <taxon>Actinopterygii</taxon>
        <taxon>Neopterygii</taxon>
        <taxon>Teleostei</taxon>
        <taxon>Protacanthopterygii</taxon>
        <taxon>Esociformes</taxon>
        <taxon>Umbridae</taxon>
        <taxon>Umbra</taxon>
    </lineage>
</organism>
<evidence type="ECO:0000259" key="3">
    <source>
        <dbReference type="PROSITE" id="PS50157"/>
    </source>
</evidence>
<keyword evidence="1" id="KW-0863">Zinc-finger</keyword>
<dbReference type="SUPFAM" id="SSF57667">
    <property type="entry name" value="beta-beta-alpha zinc fingers"/>
    <property type="match status" value="1"/>
</dbReference>
<dbReference type="AlphaFoldDB" id="A0ABD0XF13"/>
<dbReference type="Gene3D" id="3.30.160.60">
    <property type="entry name" value="Classic Zinc Finger"/>
    <property type="match status" value="1"/>
</dbReference>
<reference evidence="4 5" key="1">
    <citation type="submission" date="2024-06" db="EMBL/GenBank/DDBJ databases">
        <authorList>
            <person name="Pan Q."/>
            <person name="Wen M."/>
            <person name="Jouanno E."/>
            <person name="Zahm M."/>
            <person name="Klopp C."/>
            <person name="Cabau C."/>
            <person name="Louis A."/>
            <person name="Berthelot C."/>
            <person name="Parey E."/>
            <person name="Roest Crollius H."/>
            <person name="Montfort J."/>
            <person name="Robinson-Rechavi M."/>
            <person name="Bouchez O."/>
            <person name="Lampietro C."/>
            <person name="Lopez Roques C."/>
            <person name="Donnadieu C."/>
            <person name="Postlethwait J."/>
            <person name="Bobe J."/>
            <person name="Verreycken H."/>
            <person name="Guiguen Y."/>
        </authorList>
    </citation>
    <scope>NUCLEOTIDE SEQUENCE [LARGE SCALE GENOMIC DNA]</scope>
    <source>
        <strain evidence="4">Up_M1</strain>
        <tissue evidence="4">Testis</tissue>
    </source>
</reference>
<name>A0ABD0XF13_UMBPY</name>
<accession>A0ABD0XF13</accession>
<evidence type="ECO:0000313" key="5">
    <source>
        <dbReference type="Proteomes" id="UP001557470"/>
    </source>
</evidence>
<proteinExistence type="predicted"/>
<dbReference type="PROSITE" id="PS00028">
    <property type="entry name" value="ZINC_FINGER_C2H2_1"/>
    <property type="match status" value="1"/>
</dbReference>
<evidence type="ECO:0000256" key="2">
    <source>
        <dbReference type="SAM" id="MobiDB-lite"/>
    </source>
</evidence>
<keyword evidence="1" id="KW-0479">Metal-binding</keyword>
<dbReference type="Proteomes" id="UP001557470">
    <property type="component" value="Unassembled WGS sequence"/>
</dbReference>
<sequence length="134" mass="14890">MQMEDKPSLMLSFHTEPVPETLDSDCDSGAQCSLVDSEMTSVKLEDGSQTLGLNVIVKDKEEEEDIGDIFNHAGLPKVETSSSGKQKQEDNKAKKTHHCPHCGKHFLSLSMLKRHINIHTGEKSARHYSSDIVK</sequence>
<comment type="caution">
    <text evidence="4">The sequence shown here is derived from an EMBL/GenBank/DDBJ whole genome shotgun (WGS) entry which is preliminary data.</text>
</comment>
<gene>
    <name evidence="4" type="ORF">UPYG_G00159930</name>
</gene>
<evidence type="ECO:0000256" key="1">
    <source>
        <dbReference type="PROSITE-ProRule" id="PRU00042"/>
    </source>
</evidence>
<dbReference type="InterPro" id="IPR036236">
    <property type="entry name" value="Znf_C2H2_sf"/>
</dbReference>
<evidence type="ECO:0000313" key="4">
    <source>
        <dbReference type="EMBL" id="KAL0985647.1"/>
    </source>
</evidence>
<dbReference type="GO" id="GO:0008270">
    <property type="term" value="F:zinc ion binding"/>
    <property type="evidence" value="ECO:0007669"/>
    <property type="project" value="UniProtKB-KW"/>
</dbReference>
<protein>
    <recommendedName>
        <fullName evidence="3">C2H2-type domain-containing protein</fullName>
    </recommendedName>
</protein>
<feature type="domain" description="C2H2-type" evidence="3">
    <location>
        <begin position="97"/>
        <end position="124"/>
    </location>
</feature>
<keyword evidence="5" id="KW-1185">Reference proteome</keyword>